<keyword evidence="6" id="KW-1185">Reference proteome</keyword>
<dbReference type="OrthoDB" id="9763467at2"/>
<gene>
    <name evidence="5" type="ORF">SAMN06265340_102177</name>
</gene>
<dbReference type="InterPro" id="IPR013507">
    <property type="entry name" value="DNA_mismatch_S5_2-like"/>
</dbReference>
<dbReference type="InterPro" id="IPR002099">
    <property type="entry name" value="MutL/Mlh/PMS"/>
</dbReference>
<dbReference type="GO" id="GO:0006298">
    <property type="term" value="P:mismatch repair"/>
    <property type="evidence" value="ECO:0007669"/>
    <property type="project" value="InterPro"/>
</dbReference>
<feature type="domain" description="DNA mismatch repair protein S5" evidence="4">
    <location>
        <begin position="199"/>
        <end position="298"/>
    </location>
</feature>
<dbReference type="Pfam" id="PF01119">
    <property type="entry name" value="DNA_mis_repair"/>
    <property type="match status" value="1"/>
</dbReference>
<dbReference type="GO" id="GO:0032300">
    <property type="term" value="C:mismatch repair complex"/>
    <property type="evidence" value="ECO:0007669"/>
    <property type="project" value="InterPro"/>
</dbReference>
<evidence type="ECO:0000256" key="2">
    <source>
        <dbReference type="ARBA" id="ARBA00021975"/>
    </source>
</evidence>
<protein>
    <recommendedName>
        <fullName evidence="2">DNA mismatch repair protein MutL</fullName>
    </recommendedName>
</protein>
<dbReference type="SUPFAM" id="SSF118116">
    <property type="entry name" value="DNA mismatch repair protein MutL"/>
    <property type="match status" value="1"/>
</dbReference>
<dbReference type="SMART" id="SM01340">
    <property type="entry name" value="DNA_mis_repair"/>
    <property type="match status" value="1"/>
</dbReference>
<evidence type="ECO:0000313" key="6">
    <source>
        <dbReference type="Proteomes" id="UP000198405"/>
    </source>
</evidence>
<dbReference type="InterPro" id="IPR020568">
    <property type="entry name" value="Ribosomal_Su5_D2-typ_SF"/>
</dbReference>
<dbReference type="CDD" id="cd00782">
    <property type="entry name" value="MutL_Trans"/>
    <property type="match status" value="1"/>
</dbReference>
<accession>A0A238Y777</accession>
<dbReference type="InterPro" id="IPR037198">
    <property type="entry name" value="MutL_C_sf"/>
</dbReference>
<dbReference type="Gene3D" id="3.30.565.10">
    <property type="entry name" value="Histidine kinase-like ATPase, C-terminal domain"/>
    <property type="match status" value="1"/>
</dbReference>
<evidence type="ECO:0000256" key="3">
    <source>
        <dbReference type="ARBA" id="ARBA00022763"/>
    </source>
</evidence>
<dbReference type="EMBL" id="FZOB01000002">
    <property type="protein sequence ID" value="SNR66957.1"/>
    <property type="molecule type" value="Genomic_DNA"/>
</dbReference>
<evidence type="ECO:0000259" key="4">
    <source>
        <dbReference type="SMART" id="SM01340"/>
    </source>
</evidence>
<dbReference type="Gene3D" id="3.30.230.10">
    <property type="match status" value="1"/>
</dbReference>
<dbReference type="PANTHER" id="PTHR10073:SF47">
    <property type="entry name" value="DNA MISMATCH REPAIR PROTEIN MLH3"/>
    <property type="match status" value="1"/>
</dbReference>
<dbReference type="SUPFAM" id="SSF54211">
    <property type="entry name" value="Ribosomal protein S5 domain 2-like"/>
    <property type="match status" value="1"/>
</dbReference>
<sequence length="484" mass="55182">MIHRLDESIISKIAAGQIAVSPSAVLKELIENSIDANASKIVVDIVSPFEFKVVDDGEGIPLEDLPLSVERFATSKIFSIDDFNRLKTYGFRGEALHAISLFSELRIKSRYFNEDIGGEIFVRGGEIVDYKPITFSGGTAVSVSNLYFNAPIRKREISKAEKTKMKAVIMDYALANESIFFKVGDRVFYPSSLVERVKMVGITNFKVAEGRFFIGFFKTSFEGKSGKVRKIFVNRRPVIVKEISELLKKLMIDEYVLFIDVPPSSVDVNLSPLKDRVILKNIRNILDEIEKKVDTSLYKFPSFATRRLLKETEEAFYQSRLNIIGSDDTVVICEDGEYYYFFDKHLLHERVNYELLLEKLFKGEVDRVNVEIGERIEDYQKVVTLGRFGVEVVKEKNFYKVVSIPSILTVEDVYKLLNGESPESIASVACKRAIKGGTTFVSIDDVQKLINLYLSCKEKNVCPHGRPIFYRIRKREILKKLGRI</sequence>
<dbReference type="RefSeq" id="WP_089322520.1">
    <property type="nucleotide sequence ID" value="NZ_FZOB01000002.1"/>
</dbReference>
<dbReference type="GO" id="GO:0005524">
    <property type="term" value="F:ATP binding"/>
    <property type="evidence" value="ECO:0007669"/>
    <property type="project" value="InterPro"/>
</dbReference>
<dbReference type="NCBIfam" id="TIGR00585">
    <property type="entry name" value="mutl"/>
    <property type="match status" value="1"/>
</dbReference>
<comment type="similarity">
    <text evidence="1">Belongs to the DNA mismatch repair MutL/HexB family.</text>
</comment>
<organism evidence="5 6">
    <name type="scientific">Desulfurobacterium atlanticum</name>
    <dbReference type="NCBI Taxonomy" id="240169"/>
    <lineage>
        <taxon>Bacteria</taxon>
        <taxon>Pseudomonadati</taxon>
        <taxon>Aquificota</taxon>
        <taxon>Aquificia</taxon>
        <taxon>Desulfurobacteriales</taxon>
        <taxon>Desulfurobacteriaceae</taxon>
        <taxon>Desulfurobacterium</taxon>
    </lineage>
</organism>
<dbReference type="GO" id="GO:0140664">
    <property type="term" value="F:ATP-dependent DNA damage sensor activity"/>
    <property type="evidence" value="ECO:0007669"/>
    <property type="project" value="InterPro"/>
</dbReference>
<dbReference type="GO" id="GO:0016887">
    <property type="term" value="F:ATP hydrolysis activity"/>
    <property type="evidence" value="ECO:0007669"/>
    <property type="project" value="InterPro"/>
</dbReference>
<dbReference type="InterPro" id="IPR014762">
    <property type="entry name" value="DNA_mismatch_repair_CS"/>
</dbReference>
<dbReference type="SUPFAM" id="SSF55874">
    <property type="entry name" value="ATPase domain of HSP90 chaperone/DNA topoisomerase II/histidine kinase"/>
    <property type="match status" value="1"/>
</dbReference>
<dbReference type="InterPro" id="IPR036890">
    <property type="entry name" value="HATPase_C_sf"/>
</dbReference>
<keyword evidence="3" id="KW-0227">DNA damage</keyword>
<dbReference type="PANTHER" id="PTHR10073">
    <property type="entry name" value="DNA MISMATCH REPAIR PROTEIN MLH, PMS, MUTL"/>
    <property type="match status" value="1"/>
</dbReference>
<evidence type="ECO:0000313" key="5">
    <source>
        <dbReference type="EMBL" id="SNR66957.1"/>
    </source>
</evidence>
<dbReference type="AlphaFoldDB" id="A0A238Y777"/>
<name>A0A238Y777_9BACT</name>
<proteinExistence type="inferred from homology"/>
<dbReference type="Pfam" id="PF13589">
    <property type="entry name" value="HATPase_c_3"/>
    <property type="match status" value="1"/>
</dbReference>
<dbReference type="InterPro" id="IPR042120">
    <property type="entry name" value="MutL_C_dimsub"/>
</dbReference>
<evidence type="ECO:0000256" key="1">
    <source>
        <dbReference type="ARBA" id="ARBA00006082"/>
    </source>
</evidence>
<dbReference type="InterPro" id="IPR038973">
    <property type="entry name" value="MutL/Mlh/Pms-like"/>
</dbReference>
<dbReference type="Gene3D" id="3.30.1540.20">
    <property type="entry name" value="MutL, C-terminal domain, dimerisation subdomain"/>
    <property type="match status" value="1"/>
</dbReference>
<dbReference type="Proteomes" id="UP000198405">
    <property type="component" value="Unassembled WGS sequence"/>
</dbReference>
<reference evidence="6" key="1">
    <citation type="submission" date="2017-06" db="EMBL/GenBank/DDBJ databases">
        <authorList>
            <person name="Varghese N."/>
            <person name="Submissions S."/>
        </authorList>
    </citation>
    <scope>NUCLEOTIDE SEQUENCE [LARGE SCALE GENOMIC DNA]</scope>
    <source>
        <strain evidence="6">DSM 15668</strain>
    </source>
</reference>
<dbReference type="InterPro" id="IPR014721">
    <property type="entry name" value="Ribsml_uS5_D2-typ_fold_subgr"/>
</dbReference>
<dbReference type="PROSITE" id="PS00058">
    <property type="entry name" value="DNA_MISMATCH_REPAIR_1"/>
    <property type="match status" value="1"/>
</dbReference>
<dbReference type="GO" id="GO:0030983">
    <property type="term" value="F:mismatched DNA binding"/>
    <property type="evidence" value="ECO:0007669"/>
    <property type="project" value="InterPro"/>
</dbReference>